<proteinExistence type="predicted"/>
<comment type="caution">
    <text evidence="1">The sequence shown here is derived from an EMBL/GenBank/DDBJ whole genome shotgun (WGS) entry which is preliminary data.</text>
</comment>
<reference evidence="1 2" key="1">
    <citation type="journal article" date="2024" name="BMC Genomics">
        <title>De novo assembly and annotation of Popillia japonica's genome with initial clues to its potential as an invasive pest.</title>
        <authorList>
            <person name="Cucini C."/>
            <person name="Boschi S."/>
            <person name="Funari R."/>
            <person name="Cardaioli E."/>
            <person name="Iannotti N."/>
            <person name="Marturano G."/>
            <person name="Paoli F."/>
            <person name="Bruttini M."/>
            <person name="Carapelli A."/>
            <person name="Frati F."/>
            <person name="Nardi F."/>
        </authorList>
    </citation>
    <scope>NUCLEOTIDE SEQUENCE [LARGE SCALE GENOMIC DNA]</scope>
    <source>
        <strain evidence="1">DMR45628</strain>
    </source>
</reference>
<dbReference type="AlphaFoldDB" id="A0AAW1N0U3"/>
<sequence length="115" mass="12793">MFRTIRNPNDALRIADCRRCLLSFLEHLYPVTLPNWVGWLEYLGRTAGKFTLNKATGGRTFSVKRTTLGTAPVLGLPAGKFTLNKATGGRTFSVKRTTLGTAPVLGLHRIQRNFM</sequence>
<dbReference type="Proteomes" id="UP001458880">
    <property type="component" value="Unassembled WGS sequence"/>
</dbReference>
<organism evidence="1 2">
    <name type="scientific">Popillia japonica</name>
    <name type="common">Japanese beetle</name>
    <dbReference type="NCBI Taxonomy" id="7064"/>
    <lineage>
        <taxon>Eukaryota</taxon>
        <taxon>Metazoa</taxon>
        <taxon>Ecdysozoa</taxon>
        <taxon>Arthropoda</taxon>
        <taxon>Hexapoda</taxon>
        <taxon>Insecta</taxon>
        <taxon>Pterygota</taxon>
        <taxon>Neoptera</taxon>
        <taxon>Endopterygota</taxon>
        <taxon>Coleoptera</taxon>
        <taxon>Polyphaga</taxon>
        <taxon>Scarabaeiformia</taxon>
        <taxon>Scarabaeidae</taxon>
        <taxon>Rutelinae</taxon>
        <taxon>Popillia</taxon>
    </lineage>
</organism>
<evidence type="ECO:0000313" key="1">
    <source>
        <dbReference type="EMBL" id="KAK9753471.1"/>
    </source>
</evidence>
<dbReference type="EMBL" id="JASPKY010000013">
    <property type="protein sequence ID" value="KAK9753471.1"/>
    <property type="molecule type" value="Genomic_DNA"/>
</dbReference>
<protein>
    <submittedName>
        <fullName evidence="1">Uncharacterized protein</fullName>
    </submittedName>
</protein>
<evidence type="ECO:0000313" key="2">
    <source>
        <dbReference type="Proteomes" id="UP001458880"/>
    </source>
</evidence>
<accession>A0AAW1N0U3</accession>
<name>A0AAW1N0U3_POPJA</name>
<keyword evidence="2" id="KW-1185">Reference proteome</keyword>
<gene>
    <name evidence="1" type="ORF">QE152_g2020</name>
</gene>